<dbReference type="EMBL" id="KQ087202">
    <property type="protein sequence ID" value="KLT42692.1"/>
    <property type="molecule type" value="Genomic_DNA"/>
</dbReference>
<keyword evidence="2" id="KW-1185">Reference proteome</keyword>
<dbReference type="OrthoDB" id="2306919at2759"/>
<reference evidence="1 2" key="1">
    <citation type="submission" date="2015-03" db="EMBL/GenBank/DDBJ databases">
        <title>Genomics and transcriptomics of the oil-accumulating basidiomycete yeast T. oleaginosus allow insights into substrate utilization and the diverse evolutionary trajectories of mating systems in fungi.</title>
        <authorList>
            <consortium name="DOE Joint Genome Institute"/>
            <person name="Kourist R."/>
            <person name="Kracht O."/>
            <person name="Bracharz F."/>
            <person name="Lipzen A."/>
            <person name="Nolan M."/>
            <person name="Ohm R."/>
            <person name="Grigoriev I."/>
            <person name="Sun S."/>
            <person name="Heitman J."/>
            <person name="Bruck T."/>
            <person name="Nowrousian M."/>
        </authorList>
    </citation>
    <scope>NUCLEOTIDE SEQUENCE [LARGE SCALE GENOMIC DNA]</scope>
    <source>
        <strain evidence="1 2">IBC0246</strain>
    </source>
</reference>
<dbReference type="RefSeq" id="XP_018279183.1">
    <property type="nucleotide sequence ID" value="XM_018421343.1"/>
</dbReference>
<evidence type="ECO:0000313" key="1">
    <source>
        <dbReference type="EMBL" id="KLT42692.1"/>
    </source>
</evidence>
<name>A0A0J0XNM8_9TREE</name>
<organism evidence="1 2">
    <name type="scientific">Cutaneotrichosporon oleaginosum</name>
    <dbReference type="NCBI Taxonomy" id="879819"/>
    <lineage>
        <taxon>Eukaryota</taxon>
        <taxon>Fungi</taxon>
        <taxon>Dikarya</taxon>
        <taxon>Basidiomycota</taxon>
        <taxon>Agaricomycotina</taxon>
        <taxon>Tremellomycetes</taxon>
        <taxon>Trichosporonales</taxon>
        <taxon>Trichosporonaceae</taxon>
        <taxon>Cutaneotrichosporon</taxon>
    </lineage>
</organism>
<protein>
    <submittedName>
        <fullName evidence="1">Uncharacterized protein</fullName>
    </submittedName>
</protein>
<proteinExistence type="predicted"/>
<dbReference type="Proteomes" id="UP000053611">
    <property type="component" value="Unassembled WGS sequence"/>
</dbReference>
<evidence type="ECO:0000313" key="2">
    <source>
        <dbReference type="Proteomes" id="UP000053611"/>
    </source>
</evidence>
<sequence length="143" mass="16661">MSTDNIQASLFARDPPPLVPKAPWNDELKKQIAALQEHRYIIAALHLANDDIYACHDIVQADEGEPTADLMHALLHRREGDTFNSKYWFSRMRRHALCPEPAEAKRFVDACERREAGCEERQWDELRELVRWTRETYKSSADP</sequence>
<dbReference type="GeneID" id="28981946"/>
<accession>A0A0J0XNM8</accession>
<gene>
    <name evidence="1" type="ORF">CC85DRAFT_273875</name>
</gene>
<dbReference type="AlphaFoldDB" id="A0A0J0XNM8"/>